<dbReference type="STRING" id="1471761.B0W44_07225"/>
<evidence type="ECO:0000259" key="1">
    <source>
        <dbReference type="Pfam" id="PF13556"/>
    </source>
</evidence>
<dbReference type="PANTHER" id="PTHR33744:SF1">
    <property type="entry name" value="DNA-BINDING TRANSCRIPTIONAL ACTIVATOR ADER"/>
    <property type="match status" value="1"/>
</dbReference>
<dbReference type="AlphaFoldDB" id="A0A1U9K6B8"/>
<dbReference type="EMBL" id="CP019699">
    <property type="protein sequence ID" value="AQS55605.1"/>
    <property type="molecule type" value="Genomic_DNA"/>
</dbReference>
<dbReference type="InterPro" id="IPR051448">
    <property type="entry name" value="CdaR-like_regulators"/>
</dbReference>
<evidence type="ECO:0000313" key="3">
    <source>
        <dbReference type="Proteomes" id="UP000188603"/>
    </source>
</evidence>
<dbReference type="KEGG" id="ntr:B0W44_07225"/>
<dbReference type="Proteomes" id="UP000188603">
    <property type="component" value="Chromosome"/>
</dbReference>
<dbReference type="InterPro" id="IPR042070">
    <property type="entry name" value="PucR_C-HTH_sf"/>
</dbReference>
<sequence length="215" mass="24866">MRDSTFARLSIVSRTAFSGQRFSLFPIGDDKRIVYILIDHGLEENWKQRIQKGIQSVKQSLRLPAPSVQFGIGKRVAQLSRLHKSFQTAQEALNIQQKTGEGEDVFYDDLHILRIISGFQDTDRLYEFMMDYLRPVIEYDQKHGGEMMKTLKVFLACNGSKQETAAKLYIVRQTLYNRLEKLEEMLGSDFMLPEKRLAIEFAIAAYEYDRPPADS</sequence>
<proteinExistence type="predicted"/>
<organism evidence="2 3">
    <name type="scientific">Novibacillus thermophilus</name>
    <dbReference type="NCBI Taxonomy" id="1471761"/>
    <lineage>
        <taxon>Bacteria</taxon>
        <taxon>Bacillati</taxon>
        <taxon>Bacillota</taxon>
        <taxon>Bacilli</taxon>
        <taxon>Bacillales</taxon>
        <taxon>Thermoactinomycetaceae</taxon>
        <taxon>Novibacillus</taxon>
    </lineage>
</organism>
<evidence type="ECO:0000313" key="2">
    <source>
        <dbReference type="EMBL" id="AQS55605.1"/>
    </source>
</evidence>
<dbReference type="Gene3D" id="1.10.10.2840">
    <property type="entry name" value="PucR C-terminal helix-turn-helix domain"/>
    <property type="match status" value="1"/>
</dbReference>
<feature type="domain" description="PucR C-terminal helix-turn-helix" evidence="1">
    <location>
        <begin position="148"/>
        <end position="205"/>
    </location>
</feature>
<reference evidence="2 3" key="1">
    <citation type="journal article" date="2015" name="Int. J. Syst. Evol. Microbiol.">
        <title>Novibacillus thermophilus gen. nov., sp. nov., a Gram-staining-negative and moderately thermophilic member of the family Thermoactinomycetaceae.</title>
        <authorList>
            <person name="Yang G."/>
            <person name="Chen J."/>
            <person name="Zhou S."/>
        </authorList>
    </citation>
    <scope>NUCLEOTIDE SEQUENCE [LARGE SCALE GENOMIC DNA]</scope>
    <source>
        <strain evidence="2 3">SG-1</strain>
    </source>
</reference>
<accession>A0A1U9K6B8</accession>
<dbReference type="InterPro" id="IPR025736">
    <property type="entry name" value="PucR_C-HTH_dom"/>
</dbReference>
<dbReference type="PANTHER" id="PTHR33744">
    <property type="entry name" value="CARBOHYDRATE DIACID REGULATOR"/>
    <property type="match status" value="1"/>
</dbReference>
<dbReference type="Pfam" id="PF13556">
    <property type="entry name" value="HTH_30"/>
    <property type="match status" value="1"/>
</dbReference>
<name>A0A1U9K6B8_9BACL</name>
<keyword evidence="3" id="KW-1185">Reference proteome</keyword>
<gene>
    <name evidence="2" type="ORF">B0W44_07225</name>
</gene>
<protein>
    <recommendedName>
        <fullName evidence="1">PucR C-terminal helix-turn-helix domain-containing protein</fullName>
    </recommendedName>
</protein>